<keyword evidence="4" id="KW-1185">Reference proteome</keyword>
<evidence type="ECO:0000313" key="3">
    <source>
        <dbReference type="EMBL" id="OPC79282.1"/>
    </source>
</evidence>
<sequence>MSEVTAYLHQPRYVLGEFEVAHTSIGNLPARAAEFKMAPAPDLWGWGSVRRTERGLAELAAESAAATLRAGASDADAVVLCSTRVPGPSEGHGAFMETFLAEAGLGDVPFYGQNMNRCVNLLAAIDTATAFVRAGRHRRVLVVTTDSAAHEDDRMASYALFSDGAASCLVTADGEIEGGYEILACASAEDRRRLAHSNEISADLARTVNERLLTPLGMKPGDIAGLMHANIFKPVIVMKERQAGFTPAQLHLDNITRVGHCFAADPLINLVDRAEAGHVQPGRHYLLAAGVPGQRIGVLLRRAGV</sequence>
<protein>
    <submittedName>
        <fullName evidence="3">3-oxoacyl-ACP synthase</fullName>
    </submittedName>
</protein>
<dbReference type="OrthoDB" id="2636646at2"/>
<proteinExistence type="predicted"/>
<keyword evidence="1" id="KW-0963">Cytoplasm</keyword>
<evidence type="ECO:0000313" key="4">
    <source>
        <dbReference type="Proteomes" id="UP000190037"/>
    </source>
</evidence>
<dbReference type="SUPFAM" id="SSF53901">
    <property type="entry name" value="Thiolase-like"/>
    <property type="match status" value="1"/>
</dbReference>
<dbReference type="InterPro" id="IPR013751">
    <property type="entry name" value="ACP_syn_III_N"/>
</dbReference>
<feature type="domain" description="Beta-ketoacyl-[acyl-carrier-protein] synthase III N-terminal" evidence="2">
    <location>
        <begin position="116"/>
        <end position="183"/>
    </location>
</feature>
<evidence type="ECO:0000259" key="2">
    <source>
        <dbReference type="Pfam" id="PF08545"/>
    </source>
</evidence>
<dbReference type="PANTHER" id="PTHR34069:SF2">
    <property type="entry name" value="BETA-KETOACYL-[ACYL-CARRIER-PROTEIN] SYNTHASE III"/>
    <property type="match status" value="1"/>
</dbReference>
<dbReference type="GO" id="GO:0004315">
    <property type="term" value="F:3-oxoacyl-[acyl-carrier-protein] synthase activity"/>
    <property type="evidence" value="ECO:0007669"/>
    <property type="project" value="InterPro"/>
</dbReference>
<gene>
    <name evidence="3" type="ORF">B4N89_35080</name>
</gene>
<dbReference type="Gene3D" id="3.40.47.10">
    <property type="match status" value="2"/>
</dbReference>
<dbReference type="Pfam" id="PF08545">
    <property type="entry name" value="ACP_syn_III"/>
    <property type="match status" value="1"/>
</dbReference>
<dbReference type="GO" id="GO:0044550">
    <property type="term" value="P:secondary metabolite biosynthetic process"/>
    <property type="evidence" value="ECO:0007669"/>
    <property type="project" value="TreeGrafter"/>
</dbReference>
<dbReference type="AlphaFoldDB" id="A0A1T3NRH4"/>
<dbReference type="GO" id="GO:0006633">
    <property type="term" value="P:fatty acid biosynthetic process"/>
    <property type="evidence" value="ECO:0007669"/>
    <property type="project" value="InterPro"/>
</dbReference>
<organism evidence="3 4">
    <name type="scientific">Embleya scabrispora</name>
    <dbReference type="NCBI Taxonomy" id="159449"/>
    <lineage>
        <taxon>Bacteria</taxon>
        <taxon>Bacillati</taxon>
        <taxon>Actinomycetota</taxon>
        <taxon>Actinomycetes</taxon>
        <taxon>Kitasatosporales</taxon>
        <taxon>Streptomycetaceae</taxon>
        <taxon>Embleya</taxon>
    </lineage>
</organism>
<accession>A0A1T3NRH4</accession>
<evidence type="ECO:0000256" key="1">
    <source>
        <dbReference type="ARBA" id="ARBA00022490"/>
    </source>
</evidence>
<dbReference type="STRING" id="159449.B4N89_35080"/>
<dbReference type="Proteomes" id="UP000190037">
    <property type="component" value="Unassembled WGS sequence"/>
</dbReference>
<dbReference type="PANTHER" id="PTHR34069">
    <property type="entry name" value="3-OXOACYL-[ACYL-CARRIER-PROTEIN] SYNTHASE 3"/>
    <property type="match status" value="1"/>
</dbReference>
<reference evidence="3 4" key="1">
    <citation type="submission" date="2017-03" db="EMBL/GenBank/DDBJ databases">
        <title>Draft genome sequence of Streptomyces scabrisporus NF3, endophyte isolated from Amphipterygium adstringens.</title>
        <authorList>
            <person name="Vazquez M."/>
            <person name="Ceapa C.D."/>
            <person name="Rodriguez Luna D."/>
            <person name="Sanchez Esquivel S."/>
        </authorList>
    </citation>
    <scope>NUCLEOTIDE SEQUENCE [LARGE SCALE GENOMIC DNA]</scope>
    <source>
        <strain evidence="3 4">NF3</strain>
    </source>
</reference>
<dbReference type="InterPro" id="IPR016039">
    <property type="entry name" value="Thiolase-like"/>
</dbReference>
<dbReference type="EMBL" id="MWQN01000002">
    <property type="protein sequence ID" value="OPC79282.1"/>
    <property type="molecule type" value="Genomic_DNA"/>
</dbReference>
<name>A0A1T3NRH4_9ACTN</name>
<comment type="caution">
    <text evidence="3">The sequence shown here is derived from an EMBL/GenBank/DDBJ whole genome shotgun (WGS) entry which is preliminary data.</text>
</comment>
<dbReference type="RefSeq" id="WP_078980498.1">
    <property type="nucleotide sequence ID" value="NZ_MWQN01000002.1"/>
</dbReference>